<accession>A0A183ASV4</accession>
<dbReference type="WBParaSite" id="ECPE_0001007101-mRNA-1">
    <property type="protein sequence ID" value="ECPE_0001007101-mRNA-1"/>
    <property type="gene ID" value="ECPE_0001007101"/>
</dbReference>
<evidence type="ECO:0000256" key="8">
    <source>
        <dbReference type="ARBA" id="ARBA00023136"/>
    </source>
</evidence>
<dbReference type="InterPro" id="IPR009357">
    <property type="entry name" value="Riboflavin_transptr"/>
</dbReference>
<reference evidence="10 11" key="2">
    <citation type="submission" date="2018-11" db="EMBL/GenBank/DDBJ databases">
        <authorList>
            <consortium name="Pathogen Informatics"/>
        </authorList>
    </citation>
    <scope>NUCLEOTIDE SEQUENCE [LARGE SCALE GENOMIC DNA]</scope>
    <source>
        <strain evidence="10 11">Egypt</strain>
    </source>
</reference>
<evidence type="ECO:0000256" key="1">
    <source>
        <dbReference type="ARBA" id="ARBA00000215"/>
    </source>
</evidence>
<dbReference type="GO" id="GO:0005886">
    <property type="term" value="C:plasma membrane"/>
    <property type="evidence" value="ECO:0007669"/>
    <property type="project" value="UniProtKB-SubCell"/>
</dbReference>
<comment type="subcellular location">
    <subcellularLocation>
        <location evidence="2 9">Cell membrane</location>
        <topology evidence="2 9">Multi-pass membrane protein</topology>
    </subcellularLocation>
</comment>
<dbReference type="PANTHER" id="PTHR12929:SF10">
    <property type="entry name" value="RIBOFLAVIN TRANSPORTER"/>
    <property type="match status" value="1"/>
</dbReference>
<evidence type="ECO:0000256" key="3">
    <source>
        <dbReference type="ARBA" id="ARBA00006366"/>
    </source>
</evidence>
<keyword evidence="8 9" id="KW-0472">Membrane</keyword>
<comment type="function">
    <text evidence="9">Plasma membrane transporter mediating the uptake by cells of the water soluble vitamin B2/riboflavin that plays a key role in biochemical oxidation-reduction reactions of the carbohydrate, lipid, and amino acid metabolism.</text>
</comment>
<keyword evidence="4 9" id="KW-0813">Transport</keyword>
<evidence type="ECO:0000256" key="5">
    <source>
        <dbReference type="ARBA" id="ARBA00022475"/>
    </source>
</evidence>
<evidence type="ECO:0000256" key="4">
    <source>
        <dbReference type="ARBA" id="ARBA00022448"/>
    </source>
</evidence>
<proteinExistence type="inferred from homology"/>
<protein>
    <recommendedName>
        <fullName evidence="9">Riboflavin transporter</fullName>
    </recommendedName>
</protein>
<evidence type="ECO:0000313" key="11">
    <source>
        <dbReference type="Proteomes" id="UP000272942"/>
    </source>
</evidence>
<dbReference type="PANTHER" id="PTHR12929">
    <property type="entry name" value="SOLUTE CARRIER FAMILY 52"/>
    <property type="match status" value="1"/>
</dbReference>
<dbReference type="OrthoDB" id="9995836at2759"/>
<evidence type="ECO:0000313" key="12">
    <source>
        <dbReference type="WBParaSite" id="ECPE_0001007101-mRNA-1"/>
    </source>
</evidence>
<keyword evidence="11" id="KW-1185">Reference proteome</keyword>
<feature type="transmembrane region" description="Helical" evidence="9">
    <location>
        <begin position="42"/>
        <end position="61"/>
    </location>
</feature>
<organism evidence="12">
    <name type="scientific">Echinostoma caproni</name>
    <dbReference type="NCBI Taxonomy" id="27848"/>
    <lineage>
        <taxon>Eukaryota</taxon>
        <taxon>Metazoa</taxon>
        <taxon>Spiralia</taxon>
        <taxon>Lophotrochozoa</taxon>
        <taxon>Platyhelminthes</taxon>
        <taxon>Trematoda</taxon>
        <taxon>Digenea</taxon>
        <taxon>Plagiorchiida</taxon>
        <taxon>Echinostomata</taxon>
        <taxon>Echinostomatoidea</taxon>
        <taxon>Echinostomatidae</taxon>
        <taxon>Echinostoma</taxon>
    </lineage>
</organism>
<keyword evidence="6 9" id="KW-0812">Transmembrane</keyword>
<evidence type="ECO:0000256" key="6">
    <source>
        <dbReference type="ARBA" id="ARBA00022692"/>
    </source>
</evidence>
<comment type="similarity">
    <text evidence="3 9">Belongs to the riboflavin transporter family.</text>
</comment>
<keyword evidence="5 9" id="KW-1003">Cell membrane</keyword>
<dbReference type="GO" id="GO:0032217">
    <property type="term" value="F:riboflavin transmembrane transporter activity"/>
    <property type="evidence" value="ECO:0007669"/>
    <property type="project" value="UniProtKB-UniRule"/>
</dbReference>
<evidence type="ECO:0000256" key="9">
    <source>
        <dbReference type="RuleBase" id="RU368035"/>
    </source>
</evidence>
<gene>
    <name evidence="10" type="ORF">ECPE_LOCUS10039</name>
</gene>
<evidence type="ECO:0000256" key="7">
    <source>
        <dbReference type="ARBA" id="ARBA00022989"/>
    </source>
</evidence>
<dbReference type="Pfam" id="PF06237">
    <property type="entry name" value="SLC52_ribofla_tr"/>
    <property type="match status" value="1"/>
</dbReference>
<comment type="catalytic activity">
    <reaction evidence="1 9">
        <text>riboflavin(in) = riboflavin(out)</text>
        <dbReference type="Rhea" id="RHEA:35015"/>
        <dbReference type="ChEBI" id="CHEBI:57986"/>
    </reaction>
</comment>
<reference evidence="12" key="1">
    <citation type="submission" date="2016-06" db="UniProtKB">
        <authorList>
            <consortium name="WormBaseParasite"/>
        </authorList>
    </citation>
    <scope>IDENTIFICATION</scope>
</reference>
<name>A0A183ASV4_9TREM</name>
<evidence type="ECO:0000313" key="10">
    <source>
        <dbReference type="EMBL" id="VDP86381.1"/>
    </source>
</evidence>
<dbReference type="EMBL" id="UZAN01048373">
    <property type="protein sequence ID" value="VDP86381.1"/>
    <property type="molecule type" value="Genomic_DNA"/>
</dbReference>
<sequence length="111" mass="12435">MQFSWTSALCVSLYGLGSWITVNGLWVELPVLVNVLPEGWNLPAYLSILIQVCLASILCRFPRQSRNIMGLLMERSLDNSQLKKTFNCDATAMGCSVFLLSVHRNISISLR</sequence>
<evidence type="ECO:0000256" key="2">
    <source>
        <dbReference type="ARBA" id="ARBA00004651"/>
    </source>
</evidence>
<keyword evidence="7 9" id="KW-1133">Transmembrane helix</keyword>
<dbReference type="Proteomes" id="UP000272942">
    <property type="component" value="Unassembled WGS sequence"/>
</dbReference>
<dbReference type="AlphaFoldDB" id="A0A183ASV4"/>
<comment type="caution">
    <text evidence="9">Lacks conserved residue(s) required for the propagation of feature annotation.</text>
</comment>